<evidence type="ECO:0000313" key="9">
    <source>
        <dbReference type="EMBL" id="ASJ75214.1"/>
    </source>
</evidence>
<comment type="similarity">
    <text evidence="2 7">Belongs to the ExbD/TolR family.</text>
</comment>
<evidence type="ECO:0000256" key="7">
    <source>
        <dbReference type="RuleBase" id="RU003879"/>
    </source>
</evidence>
<dbReference type="GO" id="GO:0015031">
    <property type="term" value="P:protein transport"/>
    <property type="evidence" value="ECO:0007669"/>
    <property type="project" value="UniProtKB-KW"/>
</dbReference>
<proteinExistence type="inferred from homology"/>
<evidence type="ECO:0000313" key="10">
    <source>
        <dbReference type="Proteomes" id="UP000250079"/>
    </source>
</evidence>
<keyword evidence="4 7" id="KW-0812">Transmembrane</keyword>
<sequence>MPVARRKATGDSNLIPLINIVFLLLIFFMVAGQIQPQDGSDIQPPLADSADGSTPSIVDVQINRRNEILLDGDPVSISRLQEVLKVDGRAESEQLVVKADKDVRADELGALLDALRTSGVLSIRLITQKSGS</sequence>
<evidence type="ECO:0000256" key="8">
    <source>
        <dbReference type="SAM" id="Phobius"/>
    </source>
</evidence>
<dbReference type="PANTHER" id="PTHR30558">
    <property type="entry name" value="EXBD MEMBRANE COMPONENT OF PMF-DRIVEN MACROMOLECULE IMPORT SYSTEM"/>
    <property type="match status" value="1"/>
</dbReference>
<dbReference type="GO" id="GO:0022857">
    <property type="term" value="F:transmembrane transporter activity"/>
    <property type="evidence" value="ECO:0007669"/>
    <property type="project" value="InterPro"/>
</dbReference>
<evidence type="ECO:0000256" key="1">
    <source>
        <dbReference type="ARBA" id="ARBA00004162"/>
    </source>
</evidence>
<evidence type="ECO:0000256" key="6">
    <source>
        <dbReference type="ARBA" id="ARBA00023136"/>
    </source>
</evidence>
<keyword evidence="6 8" id="KW-0472">Membrane</keyword>
<protein>
    <submittedName>
        <fullName evidence="9">Biopolymer transport protein ExbD</fullName>
    </submittedName>
</protein>
<keyword evidence="7" id="KW-0813">Transport</keyword>
<dbReference type="Pfam" id="PF02472">
    <property type="entry name" value="ExbD"/>
    <property type="match status" value="1"/>
</dbReference>
<name>A0A2Z2P5V5_9GAMM</name>
<keyword evidence="5 8" id="KW-1133">Transmembrane helix</keyword>
<organism evidence="9 10">
    <name type="scientific">Granulosicoccus antarcticus IMCC3135</name>
    <dbReference type="NCBI Taxonomy" id="1192854"/>
    <lineage>
        <taxon>Bacteria</taxon>
        <taxon>Pseudomonadati</taxon>
        <taxon>Pseudomonadota</taxon>
        <taxon>Gammaproteobacteria</taxon>
        <taxon>Chromatiales</taxon>
        <taxon>Granulosicoccaceae</taxon>
        <taxon>Granulosicoccus</taxon>
    </lineage>
</organism>
<evidence type="ECO:0000256" key="3">
    <source>
        <dbReference type="ARBA" id="ARBA00022475"/>
    </source>
</evidence>
<dbReference type="GO" id="GO:0005886">
    <property type="term" value="C:plasma membrane"/>
    <property type="evidence" value="ECO:0007669"/>
    <property type="project" value="UniProtKB-SubCell"/>
</dbReference>
<dbReference type="PANTHER" id="PTHR30558:SF3">
    <property type="entry name" value="BIOPOLYMER TRANSPORT PROTEIN EXBD-RELATED"/>
    <property type="match status" value="1"/>
</dbReference>
<dbReference type="KEGG" id="gai:IMCC3135_25795"/>
<dbReference type="Proteomes" id="UP000250079">
    <property type="component" value="Chromosome"/>
</dbReference>
<evidence type="ECO:0000256" key="4">
    <source>
        <dbReference type="ARBA" id="ARBA00022692"/>
    </source>
</evidence>
<evidence type="ECO:0000256" key="2">
    <source>
        <dbReference type="ARBA" id="ARBA00005811"/>
    </source>
</evidence>
<dbReference type="Gene3D" id="3.30.420.270">
    <property type="match status" value="1"/>
</dbReference>
<feature type="transmembrane region" description="Helical" evidence="8">
    <location>
        <begin position="12"/>
        <end position="34"/>
    </location>
</feature>
<keyword evidence="7" id="KW-0653">Protein transport</keyword>
<evidence type="ECO:0000256" key="5">
    <source>
        <dbReference type="ARBA" id="ARBA00022989"/>
    </source>
</evidence>
<comment type="subcellular location">
    <subcellularLocation>
        <location evidence="1">Cell membrane</location>
        <topology evidence="1">Single-pass membrane protein</topology>
    </subcellularLocation>
    <subcellularLocation>
        <location evidence="7">Cell membrane</location>
        <topology evidence="7">Single-pass type II membrane protein</topology>
    </subcellularLocation>
</comment>
<gene>
    <name evidence="9" type="primary">exbD_2</name>
    <name evidence="9" type="ORF">IMCC3135_25795</name>
</gene>
<accession>A0A2Z2P5V5</accession>
<dbReference type="AlphaFoldDB" id="A0A2Z2P5V5"/>
<dbReference type="InterPro" id="IPR003400">
    <property type="entry name" value="ExbD"/>
</dbReference>
<dbReference type="EMBL" id="CP018632">
    <property type="protein sequence ID" value="ASJ75214.1"/>
    <property type="molecule type" value="Genomic_DNA"/>
</dbReference>
<reference evidence="9 10" key="1">
    <citation type="submission" date="2016-12" db="EMBL/GenBank/DDBJ databases">
        <authorList>
            <person name="Song W.-J."/>
            <person name="Kurnit D.M."/>
        </authorList>
    </citation>
    <scope>NUCLEOTIDE SEQUENCE [LARGE SCALE GENOMIC DNA]</scope>
    <source>
        <strain evidence="9 10">IMCC3135</strain>
    </source>
</reference>
<keyword evidence="3" id="KW-1003">Cell membrane</keyword>
<keyword evidence="10" id="KW-1185">Reference proteome</keyword>